<keyword evidence="1" id="KW-0853">WD repeat</keyword>
<organism evidence="3 4">
    <name type="scientific">Meganyctiphanes norvegica</name>
    <name type="common">Northern krill</name>
    <name type="synonym">Thysanopoda norvegica</name>
    <dbReference type="NCBI Taxonomy" id="48144"/>
    <lineage>
        <taxon>Eukaryota</taxon>
        <taxon>Metazoa</taxon>
        <taxon>Ecdysozoa</taxon>
        <taxon>Arthropoda</taxon>
        <taxon>Crustacea</taxon>
        <taxon>Multicrustacea</taxon>
        <taxon>Malacostraca</taxon>
        <taxon>Eumalacostraca</taxon>
        <taxon>Eucarida</taxon>
        <taxon>Euphausiacea</taxon>
        <taxon>Euphausiidae</taxon>
        <taxon>Meganyctiphanes</taxon>
    </lineage>
</organism>
<protein>
    <recommendedName>
        <fullName evidence="2">WD repeat-containing protein 54 beta-propeller domain-containing protein</fullName>
    </recommendedName>
</protein>
<dbReference type="InterPro" id="IPR049546">
    <property type="entry name" value="WDR54_beta_prop"/>
</dbReference>
<gene>
    <name evidence="3" type="ORF">MNOR_LOCUS6735</name>
</gene>
<reference evidence="3 4" key="1">
    <citation type="submission" date="2024-05" db="EMBL/GenBank/DDBJ databases">
        <authorList>
            <person name="Wallberg A."/>
        </authorList>
    </citation>
    <scope>NUCLEOTIDE SEQUENCE [LARGE SCALE GENOMIC DNA]</scope>
</reference>
<dbReference type="PROSITE" id="PS50294">
    <property type="entry name" value="WD_REPEATS_REGION"/>
    <property type="match status" value="1"/>
</dbReference>
<dbReference type="PROSITE" id="PS50082">
    <property type="entry name" value="WD_REPEATS_2"/>
    <property type="match status" value="1"/>
</dbReference>
<dbReference type="SUPFAM" id="SSF50978">
    <property type="entry name" value="WD40 repeat-like"/>
    <property type="match status" value="1"/>
</dbReference>
<evidence type="ECO:0000313" key="4">
    <source>
        <dbReference type="Proteomes" id="UP001497623"/>
    </source>
</evidence>
<dbReference type="InterPro" id="IPR001680">
    <property type="entry name" value="WD40_rpt"/>
</dbReference>
<dbReference type="Pfam" id="PF21031">
    <property type="entry name" value="WDR54"/>
    <property type="match status" value="1"/>
</dbReference>
<dbReference type="Gene3D" id="2.130.10.10">
    <property type="entry name" value="YVTN repeat-like/Quinoprotein amine dehydrogenase"/>
    <property type="match status" value="1"/>
</dbReference>
<feature type="repeat" description="WD" evidence="1">
    <location>
        <begin position="238"/>
        <end position="271"/>
    </location>
</feature>
<sequence length="321" mass="34806">MYEREKVLMVKSSASHLPGNMCRLRYDEKVYVGIIHGSELNICCTSHPEVEPRQIVAKQGFSSTSQPLILQAAWVEINGRVLLVLATTAGVLIYEWDGSILLYAHILPSPAPDSPASFCRGIAALLDTKICIGIHTGEVLLFPVDEDGNINSPEKIRWHARPITALATLCGTLVTADDAGDIVIGQTKQGQLAKANTIDSYGCPVTCMRAWQGRLLVGYQSGHLRLFILHNAKILAEVCGHARSVMGLDIAEESGLALSASEDTFVRVWQLGAGIGKAPIEHKYSHGEENVLVCGAVFTDLRGSAYVTTGYDIKEIICYAM</sequence>
<dbReference type="InterPro" id="IPR036322">
    <property type="entry name" value="WD40_repeat_dom_sf"/>
</dbReference>
<evidence type="ECO:0000259" key="2">
    <source>
        <dbReference type="Pfam" id="PF21031"/>
    </source>
</evidence>
<evidence type="ECO:0000313" key="3">
    <source>
        <dbReference type="EMBL" id="CAL4067787.1"/>
    </source>
</evidence>
<comment type="caution">
    <text evidence="3">The sequence shown here is derived from an EMBL/GenBank/DDBJ whole genome shotgun (WGS) entry which is preliminary data.</text>
</comment>
<dbReference type="AlphaFoldDB" id="A0AAV2Q420"/>
<dbReference type="Proteomes" id="UP001497623">
    <property type="component" value="Unassembled WGS sequence"/>
</dbReference>
<proteinExistence type="predicted"/>
<evidence type="ECO:0000256" key="1">
    <source>
        <dbReference type="PROSITE-ProRule" id="PRU00221"/>
    </source>
</evidence>
<keyword evidence="4" id="KW-1185">Reference proteome</keyword>
<accession>A0AAV2Q420</accession>
<feature type="domain" description="WD repeat-containing protein 54 beta-propeller" evidence="2">
    <location>
        <begin position="1"/>
        <end position="318"/>
    </location>
</feature>
<dbReference type="InterPro" id="IPR015943">
    <property type="entry name" value="WD40/YVTN_repeat-like_dom_sf"/>
</dbReference>
<dbReference type="EMBL" id="CAXKWB010002827">
    <property type="protein sequence ID" value="CAL4067787.1"/>
    <property type="molecule type" value="Genomic_DNA"/>
</dbReference>
<name>A0AAV2Q420_MEGNR</name>